<evidence type="ECO:0000313" key="1">
    <source>
        <dbReference type="EMBL" id="KAF2156053.1"/>
    </source>
</evidence>
<evidence type="ECO:0000313" key="2">
    <source>
        <dbReference type="Proteomes" id="UP000799439"/>
    </source>
</evidence>
<comment type="caution">
    <text evidence="1">The sequence shown here is derived from an EMBL/GenBank/DDBJ whole genome shotgun (WGS) entry which is preliminary data.</text>
</comment>
<dbReference type="Proteomes" id="UP000799439">
    <property type="component" value="Unassembled WGS sequence"/>
</dbReference>
<organism evidence="1 2">
    <name type="scientific">Myriangium duriaei CBS 260.36</name>
    <dbReference type="NCBI Taxonomy" id="1168546"/>
    <lineage>
        <taxon>Eukaryota</taxon>
        <taxon>Fungi</taxon>
        <taxon>Dikarya</taxon>
        <taxon>Ascomycota</taxon>
        <taxon>Pezizomycotina</taxon>
        <taxon>Dothideomycetes</taxon>
        <taxon>Dothideomycetidae</taxon>
        <taxon>Myriangiales</taxon>
        <taxon>Myriangiaceae</taxon>
        <taxon>Myriangium</taxon>
    </lineage>
</organism>
<dbReference type="EMBL" id="ML996082">
    <property type="protein sequence ID" value="KAF2156053.1"/>
    <property type="molecule type" value="Genomic_DNA"/>
</dbReference>
<protein>
    <submittedName>
        <fullName evidence="1">Uncharacterized protein</fullName>
    </submittedName>
</protein>
<gene>
    <name evidence="1" type="ORF">K461DRAFT_275141</name>
</gene>
<name>A0A9P4J620_9PEZI</name>
<proteinExistence type="predicted"/>
<keyword evidence="2" id="KW-1185">Reference proteome</keyword>
<sequence>MMHLARRGLLTTRLPSTVALGRKTCNGWGSIRLKFRAAHGKSANLDRVQGELLALRAVSDMPGLRNPCLWPRRVPGDGKRKVTCSREKSGSVTAGTSHGGIAMYNKTLRTDV</sequence>
<reference evidence="1" key="1">
    <citation type="journal article" date="2020" name="Stud. Mycol.">
        <title>101 Dothideomycetes genomes: a test case for predicting lifestyles and emergence of pathogens.</title>
        <authorList>
            <person name="Haridas S."/>
            <person name="Albert R."/>
            <person name="Binder M."/>
            <person name="Bloem J."/>
            <person name="Labutti K."/>
            <person name="Salamov A."/>
            <person name="Andreopoulos B."/>
            <person name="Baker S."/>
            <person name="Barry K."/>
            <person name="Bills G."/>
            <person name="Bluhm B."/>
            <person name="Cannon C."/>
            <person name="Castanera R."/>
            <person name="Culley D."/>
            <person name="Daum C."/>
            <person name="Ezra D."/>
            <person name="Gonzalez J."/>
            <person name="Henrissat B."/>
            <person name="Kuo A."/>
            <person name="Liang C."/>
            <person name="Lipzen A."/>
            <person name="Lutzoni F."/>
            <person name="Magnuson J."/>
            <person name="Mondo S."/>
            <person name="Nolan M."/>
            <person name="Ohm R."/>
            <person name="Pangilinan J."/>
            <person name="Park H.-J."/>
            <person name="Ramirez L."/>
            <person name="Alfaro M."/>
            <person name="Sun H."/>
            <person name="Tritt A."/>
            <person name="Yoshinaga Y."/>
            <person name="Zwiers L.-H."/>
            <person name="Turgeon B."/>
            <person name="Goodwin S."/>
            <person name="Spatafora J."/>
            <person name="Crous P."/>
            <person name="Grigoriev I."/>
        </authorList>
    </citation>
    <scope>NUCLEOTIDE SEQUENCE</scope>
    <source>
        <strain evidence="1">CBS 260.36</strain>
    </source>
</reference>
<accession>A0A9P4J620</accession>
<dbReference type="AlphaFoldDB" id="A0A9P4J620"/>